<feature type="transmembrane region" description="Helical" evidence="1">
    <location>
        <begin position="191"/>
        <end position="208"/>
    </location>
</feature>
<feature type="transmembrane region" description="Helical" evidence="1">
    <location>
        <begin position="131"/>
        <end position="151"/>
    </location>
</feature>
<name>A0AAN0XZ15_9VIBR</name>
<accession>A0AAN0XZ15</accession>
<organism evidence="2 3">
    <name type="scientific">Vibrio breoganii</name>
    <dbReference type="NCBI Taxonomy" id="553239"/>
    <lineage>
        <taxon>Bacteria</taxon>
        <taxon>Pseudomonadati</taxon>
        <taxon>Pseudomonadota</taxon>
        <taxon>Gammaproteobacteria</taxon>
        <taxon>Vibrionales</taxon>
        <taxon>Vibrionaceae</taxon>
        <taxon>Vibrio</taxon>
    </lineage>
</organism>
<keyword evidence="1" id="KW-0812">Transmembrane</keyword>
<keyword evidence="1" id="KW-1133">Transmembrane helix</keyword>
<feature type="transmembrane region" description="Helical" evidence="1">
    <location>
        <begin position="74"/>
        <end position="95"/>
    </location>
</feature>
<dbReference type="KEGG" id="vbr:A6E01_14625"/>
<dbReference type="InterPro" id="IPR007820">
    <property type="entry name" value="AbrB_fam"/>
</dbReference>
<evidence type="ECO:0000313" key="3">
    <source>
        <dbReference type="Proteomes" id="UP000092018"/>
    </source>
</evidence>
<evidence type="ECO:0008006" key="4">
    <source>
        <dbReference type="Google" id="ProtNLM"/>
    </source>
</evidence>
<dbReference type="PANTHER" id="PTHR38457">
    <property type="entry name" value="REGULATOR ABRB-RELATED"/>
    <property type="match status" value="1"/>
</dbReference>
<dbReference type="GO" id="GO:0010468">
    <property type="term" value="P:regulation of gene expression"/>
    <property type="evidence" value="ECO:0007669"/>
    <property type="project" value="InterPro"/>
</dbReference>
<evidence type="ECO:0000256" key="1">
    <source>
        <dbReference type="SAM" id="Phobius"/>
    </source>
</evidence>
<keyword evidence="1" id="KW-0472">Membrane</keyword>
<dbReference type="AlphaFoldDB" id="A0AAN0XZ15"/>
<feature type="transmembrane region" description="Helical" evidence="1">
    <location>
        <begin position="6"/>
        <end position="35"/>
    </location>
</feature>
<feature type="transmembrane region" description="Helical" evidence="1">
    <location>
        <begin position="163"/>
        <end position="184"/>
    </location>
</feature>
<proteinExistence type="predicted"/>
<dbReference type="PANTHER" id="PTHR38457:SF1">
    <property type="entry name" value="REGULATOR ABRB-RELATED"/>
    <property type="match status" value="1"/>
</dbReference>
<feature type="transmembrane region" description="Helical" evidence="1">
    <location>
        <begin position="47"/>
        <end position="68"/>
    </location>
</feature>
<protein>
    <recommendedName>
        <fullName evidence="4">AbrB family transcriptional regulator</fullName>
    </recommendedName>
</protein>
<dbReference type="EMBL" id="CP016178">
    <property type="protein sequence ID" value="ANO35245.1"/>
    <property type="molecule type" value="Genomic_DNA"/>
</dbReference>
<reference evidence="2 3" key="1">
    <citation type="submission" date="2016-06" db="EMBL/GenBank/DDBJ databases">
        <title>Adaptive Radiation by Waves of Gene Transfer Leads to Fine-Scale Resource Partitioning in Marine Microbes.</title>
        <authorList>
            <person name="Hehemann J.-H."/>
            <person name="Arevalo P."/>
            <person name="Datta M.S."/>
            <person name="Yu X."/>
            <person name="Corzett C."/>
            <person name="Henschel A."/>
            <person name="Preheim S.P."/>
            <person name="Timberlake S."/>
            <person name="Alm E.J."/>
            <person name="Polz M.F."/>
        </authorList>
    </citation>
    <scope>NUCLEOTIDE SEQUENCE [LARGE SCALE GENOMIC DNA]</scope>
    <source>
        <strain evidence="2 3">FF50</strain>
    </source>
</reference>
<dbReference type="Proteomes" id="UP000092018">
    <property type="component" value="Chromosome 2"/>
</dbReference>
<dbReference type="GO" id="GO:0016020">
    <property type="term" value="C:membrane"/>
    <property type="evidence" value="ECO:0007669"/>
    <property type="project" value="InterPro"/>
</dbReference>
<feature type="transmembrane region" description="Helical" evidence="1">
    <location>
        <begin position="310"/>
        <end position="326"/>
    </location>
</feature>
<feature type="transmembrane region" description="Helical" evidence="1">
    <location>
        <begin position="248"/>
        <end position="271"/>
    </location>
</feature>
<feature type="transmembrane region" description="Helical" evidence="1">
    <location>
        <begin position="214"/>
        <end position="236"/>
    </location>
</feature>
<dbReference type="Pfam" id="PF05145">
    <property type="entry name" value="AbrB"/>
    <property type="match status" value="1"/>
</dbReference>
<sequence>MTTLLVAFAFSALFVALSIPLGEMFGSIVIIIVLSKLGVQTKVPKHTLVLVQLALGLSVGGLIPPSFFATGFPLVMFAGLVICMALQVSCGYWLLQRFSWSKGDSLLASIPGAMAAVMVLNEAQKAPSAKVIFVHTFRLIFLLLLSGLLVSQQSNTHLLEQPLGFNVLTFALAFMLAGGSGVVLNKLGIPAPYMVTGMLVGIGLNGFVPELNLSISPLIMMVAISALGVVMGLRLCNISAQEFRRFTFASLCVTVLSLSVTFVCAFAFSLWLDKPFIVLSLSWMPGSIEAMTVAALYLGLEPALIMLSHVIRMMILHIVPVVVLAFKPKQHQ</sequence>
<evidence type="ECO:0000313" key="2">
    <source>
        <dbReference type="EMBL" id="ANO35245.1"/>
    </source>
</evidence>
<gene>
    <name evidence="2" type="ORF">A6E01_14625</name>
</gene>